<keyword evidence="5" id="KW-0378">Hydrolase</keyword>
<keyword evidence="3" id="KW-0238">DNA-binding</keyword>
<dbReference type="EMBL" id="CP092109">
    <property type="protein sequence ID" value="UWZ81500.1"/>
    <property type="molecule type" value="Genomic_DNA"/>
</dbReference>
<evidence type="ECO:0000313" key="6">
    <source>
        <dbReference type="Proteomes" id="UP001060414"/>
    </source>
</evidence>
<accession>A0ABY5ZUG2</accession>
<keyword evidence="2" id="KW-0680">Restriction system</keyword>
<dbReference type="RefSeq" id="WP_260749875.1">
    <property type="nucleotide sequence ID" value="NZ_CP092109.1"/>
</dbReference>
<dbReference type="PANTHER" id="PTHR30408">
    <property type="entry name" value="TYPE-1 RESTRICTION ENZYME ECOKI SPECIFICITY PROTEIN"/>
    <property type="match status" value="1"/>
</dbReference>
<dbReference type="InterPro" id="IPR044946">
    <property type="entry name" value="Restrct_endonuc_typeI_TRD_sf"/>
</dbReference>
<dbReference type="PANTHER" id="PTHR30408:SF12">
    <property type="entry name" value="TYPE I RESTRICTION ENZYME MJAVIII SPECIFICITY SUBUNIT"/>
    <property type="match status" value="1"/>
</dbReference>
<comment type="similarity">
    <text evidence="1">Belongs to the type-I restriction system S methylase family.</text>
</comment>
<dbReference type="EC" id="3.1.21.-" evidence="5"/>
<dbReference type="GO" id="GO:0016787">
    <property type="term" value="F:hydrolase activity"/>
    <property type="evidence" value="ECO:0007669"/>
    <property type="project" value="UniProtKB-KW"/>
</dbReference>
<evidence type="ECO:0000256" key="3">
    <source>
        <dbReference type="ARBA" id="ARBA00023125"/>
    </source>
</evidence>
<evidence type="ECO:0000256" key="1">
    <source>
        <dbReference type="ARBA" id="ARBA00010923"/>
    </source>
</evidence>
<dbReference type="InterPro" id="IPR052021">
    <property type="entry name" value="Type-I_RS_S_subunit"/>
</dbReference>
<dbReference type="GO" id="GO:0004519">
    <property type="term" value="F:endonuclease activity"/>
    <property type="evidence" value="ECO:0007669"/>
    <property type="project" value="UniProtKB-KW"/>
</dbReference>
<dbReference type="SUPFAM" id="SSF116734">
    <property type="entry name" value="DNA methylase specificity domain"/>
    <property type="match status" value="2"/>
</dbReference>
<dbReference type="CDD" id="cd17285">
    <property type="entry name" value="RMtype1_S_Csp16704I_TRD2-CR2_like"/>
    <property type="match status" value="1"/>
</dbReference>
<gene>
    <name evidence="5" type="ORF">L9S41_08910</name>
</gene>
<sequence length="409" mass="45392">MNSLTPLREIITFKGGGTPSKKVPDYWGGDIPWATVKDFTSTALVSTQDFITQKGLQNSSANMIPKGHVIIPTRMSLGKVAINRVDLAINQDLRALIPKNGIDTKYLLYAMLSLKEEIVKRGSGATVKGITQEELYKLKIPVPSLDDQIRIAHLLGKVEGLIAQRKESLQQLDELLKSIFLEMFGDPVRNEKGWATGSLSSYGSFKNGLNFGKGESGTTVRYLGVGDFKSKATLTDIDCLAFIELNALPSEEYFLREGDLLFVRSNGNRDLVGRCMAVYPGVEKVTYSGFCIRYRINDPTLQPTYIAHLFRSVAFRRILFQGGQGANIQNINQKTLSALPIPLPSKDLQNQFAAIVEKIEGLKSRYQKSLTDLESLYGALSHKAFRGEMDLSRVTLEHFSEEVGEVCNQ</sequence>
<keyword evidence="6" id="KW-1185">Reference proteome</keyword>
<evidence type="ECO:0000256" key="2">
    <source>
        <dbReference type="ARBA" id="ARBA00022747"/>
    </source>
</evidence>
<feature type="domain" description="Type I restriction modification DNA specificity" evidence="4">
    <location>
        <begin position="7"/>
        <end position="171"/>
    </location>
</feature>
<dbReference type="Pfam" id="PF01420">
    <property type="entry name" value="Methylase_S"/>
    <property type="match status" value="2"/>
</dbReference>
<dbReference type="InterPro" id="IPR000055">
    <property type="entry name" value="Restrct_endonuc_typeI_TRD"/>
</dbReference>
<keyword evidence="5" id="KW-0540">Nuclease</keyword>
<dbReference type="Gene3D" id="3.90.220.20">
    <property type="entry name" value="DNA methylase specificity domains"/>
    <property type="match status" value="2"/>
</dbReference>
<evidence type="ECO:0000313" key="5">
    <source>
        <dbReference type="EMBL" id="UWZ81500.1"/>
    </source>
</evidence>
<name>A0ABY5ZUG2_9BACT</name>
<dbReference type="CDD" id="cd17517">
    <property type="entry name" value="RMtype1_S_EcoKI_StySPI-TRD2-CR2_like"/>
    <property type="match status" value="1"/>
</dbReference>
<protein>
    <submittedName>
        <fullName evidence="5">Restriction endonuclease subunit S</fullName>
        <ecNumber evidence="5">3.1.21.-</ecNumber>
    </submittedName>
</protein>
<reference evidence="5" key="1">
    <citation type="journal article" date="2022" name="Environ. Microbiol.">
        <title>Geoalkalibacter halelectricus SAP #1 sp. nov. possessing extracellular electron transfer and mineral#reducing capabilities from a haloalkaline environment.</title>
        <authorList>
            <person name="Yadav S."/>
            <person name="Singh R."/>
            <person name="Sundharam S.S."/>
            <person name="Chaudhary S."/>
            <person name="Krishnamurthi S."/>
            <person name="Patil S.A."/>
        </authorList>
    </citation>
    <scope>NUCLEOTIDE SEQUENCE</scope>
    <source>
        <strain evidence="5">SAP-1</strain>
    </source>
</reference>
<feature type="domain" description="Type I restriction modification DNA specificity" evidence="4">
    <location>
        <begin position="251"/>
        <end position="361"/>
    </location>
</feature>
<evidence type="ECO:0000259" key="4">
    <source>
        <dbReference type="Pfam" id="PF01420"/>
    </source>
</evidence>
<keyword evidence="5" id="KW-0255">Endonuclease</keyword>
<proteinExistence type="inferred from homology"/>
<dbReference type="Proteomes" id="UP001060414">
    <property type="component" value="Chromosome"/>
</dbReference>
<organism evidence="5 6">
    <name type="scientific">Geoalkalibacter halelectricus</name>
    <dbReference type="NCBI Taxonomy" id="2847045"/>
    <lineage>
        <taxon>Bacteria</taxon>
        <taxon>Pseudomonadati</taxon>
        <taxon>Thermodesulfobacteriota</taxon>
        <taxon>Desulfuromonadia</taxon>
        <taxon>Desulfuromonadales</taxon>
        <taxon>Geoalkalibacteraceae</taxon>
        <taxon>Geoalkalibacter</taxon>
    </lineage>
</organism>